<evidence type="ECO:0000313" key="3">
    <source>
        <dbReference type="Proteomes" id="UP001260715"/>
    </source>
</evidence>
<reference evidence="2 3" key="1">
    <citation type="submission" date="2023-07" db="EMBL/GenBank/DDBJ databases">
        <title>Sorghum-associated microbial communities from plants grown in Nebraska, USA.</title>
        <authorList>
            <person name="Schachtman D."/>
        </authorList>
    </citation>
    <scope>NUCLEOTIDE SEQUENCE [LARGE SCALE GENOMIC DNA]</scope>
    <source>
        <strain evidence="2 3">596</strain>
    </source>
</reference>
<feature type="region of interest" description="Disordered" evidence="1">
    <location>
        <begin position="1"/>
        <end position="47"/>
    </location>
</feature>
<sequence length="47" mass="4818">MPHDEHLIGSSQALAEVISPCGRSKGSQEKKAGEGSDEASVQQSGHG</sequence>
<organism evidence="2 3">
    <name type="scientific">Herbaspirillum frisingense</name>
    <dbReference type="NCBI Taxonomy" id="92645"/>
    <lineage>
        <taxon>Bacteria</taxon>
        <taxon>Pseudomonadati</taxon>
        <taxon>Pseudomonadota</taxon>
        <taxon>Betaproteobacteria</taxon>
        <taxon>Burkholderiales</taxon>
        <taxon>Oxalobacteraceae</taxon>
        <taxon>Herbaspirillum</taxon>
    </lineage>
</organism>
<dbReference type="Proteomes" id="UP001260715">
    <property type="component" value="Unassembled WGS sequence"/>
</dbReference>
<dbReference type="EMBL" id="JAVDSJ010000001">
    <property type="protein sequence ID" value="MDR6582584.1"/>
    <property type="molecule type" value="Genomic_DNA"/>
</dbReference>
<proteinExistence type="predicted"/>
<evidence type="ECO:0000256" key="1">
    <source>
        <dbReference type="SAM" id="MobiDB-lite"/>
    </source>
</evidence>
<accession>A0ABU1P9J5</accession>
<gene>
    <name evidence="2" type="ORF">J2W50_000759</name>
</gene>
<keyword evidence="3" id="KW-1185">Reference proteome</keyword>
<comment type="caution">
    <text evidence="2">The sequence shown here is derived from an EMBL/GenBank/DDBJ whole genome shotgun (WGS) entry which is preliminary data.</text>
</comment>
<evidence type="ECO:0000313" key="2">
    <source>
        <dbReference type="EMBL" id="MDR6582584.1"/>
    </source>
</evidence>
<name>A0ABU1P9J5_9BURK</name>
<protein>
    <submittedName>
        <fullName evidence="2">Uncharacterized protein</fullName>
    </submittedName>
</protein>
<dbReference type="RefSeq" id="WP_158243305.1">
    <property type="nucleotide sequence ID" value="NZ_JAVDSJ010000001.1"/>
</dbReference>